<dbReference type="AlphaFoldDB" id="A0AAD5DPN3"/>
<protein>
    <recommendedName>
        <fullName evidence="5">Plastocyanin-like domain-containing protein</fullName>
    </recommendedName>
</protein>
<evidence type="ECO:0000256" key="4">
    <source>
        <dbReference type="ARBA" id="ARBA00023008"/>
    </source>
</evidence>
<dbReference type="Proteomes" id="UP001205105">
    <property type="component" value="Unassembled WGS sequence"/>
</dbReference>
<dbReference type="Pfam" id="PF07731">
    <property type="entry name" value="Cu-oxidase_2"/>
    <property type="match status" value="1"/>
</dbReference>
<organism evidence="6 7">
    <name type="scientific">Chlorella ohadii</name>
    <dbReference type="NCBI Taxonomy" id="2649997"/>
    <lineage>
        <taxon>Eukaryota</taxon>
        <taxon>Viridiplantae</taxon>
        <taxon>Chlorophyta</taxon>
        <taxon>core chlorophytes</taxon>
        <taxon>Trebouxiophyceae</taxon>
        <taxon>Chlorellales</taxon>
        <taxon>Chlorellaceae</taxon>
        <taxon>Chlorella clade</taxon>
        <taxon>Chlorella</taxon>
    </lineage>
</organism>
<keyword evidence="3" id="KW-0560">Oxidoreductase</keyword>
<sequence>MLVGNASDEAAAFLKQAMSPMPDATLSMLLNITQPLMNQTGQLRWAINNVAGQVTPPCQALLDLVKKDSSWIENNLADPAAYNQPGFNASALGKEEGRGGKVEVFLTAADGAPNPTPAPVYPTAGTHLVPLKRGDVVQMVMQNLPANSNNGDYRIPGPGSSRNTTEQHPMHLHGHHFWVLGSGDGIYDPATHASKLNTKNPPFRDTLTLPKNGWAVLRFVADNPGLFVLAEAVEELPPRPKGLPACPKTCIQNAAPWSKPFVQEKFGKSGFELP</sequence>
<evidence type="ECO:0000256" key="3">
    <source>
        <dbReference type="ARBA" id="ARBA00023002"/>
    </source>
</evidence>
<keyword evidence="4" id="KW-0186">Copper</keyword>
<dbReference type="PANTHER" id="PTHR11709">
    <property type="entry name" value="MULTI-COPPER OXIDASE"/>
    <property type="match status" value="1"/>
</dbReference>
<name>A0AAD5DPN3_9CHLO</name>
<dbReference type="InterPro" id="IPR045087">
    <property type="entry name" value="Cu-oxidase_fam"/>
</dbReference>
<comment type="caution">
    <text evidence="6">The sequence shown here is derived from an EMBL/GenBank/DDBJ whole genome shotgun (WGS) entry which is preliminary data.</text>
</comment>
<dbReference type="EMBL" id="JADXDR010000060">
    <property type="protein sequence ID" value="KAI7841690.1"/>
    <property type="molecule type" value="Genomic_DNA"/>
</dbReference>
<accession>A0AAD5DPN3</accession>
<evidence type="ECO:0000313" key="7">
    <source>
        <dbReference type="Proteomes" id="UP001205105"/>
    </source>
</evidence>
<dbReference type="GO" id="GO:0016491">
    <property type="term" value="F:oxidoreductase activity"/>
    <property type="evidence" value="ECO:0007669"/>
    <property type="project" value="UniProtKB-KW"/>
</dbReference>
<dbReference type="InterPro" id="IPR011706">
    <property type="entry name" value="Cu-oxidase_C"/>
</dbReference>
<dbReference type="PANTHER" id="PTHR11709:SF394">
    <property type="entry name" value="FI03373P-RELATED"/>
    <property type="match status" value="1"/>
</dbReference>
<dbReference type="Gene3D" id="2.60.40.420">
    <property type="entry name" value="Cupredoxins - blue copper proteins"/>
    <property type="match status" value="1"/>
</dbReference>
<evidence type="ECO:0000256" key="1">
    <source>
        <dbReference type="ARBA" id="ARBA00010609"/>
    </source>
</evidence>
<reference evidence="6" key="1">
    <citation type="submission" date="2020-11" db="EMBL/GenBank/DDBJ databases">
        <title>Chlorella ohadii genome sequencing and assembly.</title>
        <authorList>
            <person name="Murik O."/>
            <person name="Treves H."/>
            <person name="Kedem I."/>
            <person name="Shotland Y."/>
            <person name="Kaplan A."/>
        </authorList>
    </citation>
    <scope>NUCLEOTIDE SEQUENCE</scope>
    <source>
        <strain evidence="6">1</strain>
    </source>
</reference>
<dbReference type="SUPFAM" id="SSF49503">
    <property type="entry name" value="Cupredoxins"/>
    <property type="match status" value="1"/>
</dbReference>
<gene>
    <name evidence="6" type="ORF">COHA_004557</name>
</gene>
<evidence type="ECO:0000256" key="2">
    <source>
        <dbReference type="ARBA" id="ARBA00022723"/>
    </source>
</evidence>
<proteinExistence type="inferred from homology"/>
<dbReference type="InterPro" id="IPR008972">
    <property type="entry name" value="Cupredoxin"/>
</dbReference>
<evidence type="ECO:0000259" key="5">
    <source>
        <dbReference type="Pfam" id="PF07731"/>
    </source>
</evidence>
<comment type="similarity">
    <text evidence="1">Belongs to the multicopper oxidase family.</text>
</comment>
<evidence type="ECO:0000313" key="6">
    <source>
        <dbReference type="EMBL" id="KAI7841690.1"/>
    </source>
</evidence>
<feature type="domain" description="Plastocyanin-like" evidence="5">
    <location>
        <begin position="122"/>
        <end position="229"/>
    </location>
</feature>
<dbReference type="GO" id="GO:0005507">
    <property type="term" value="F:copper ion binding"/>
    <property type="evidence" value="ECO:0007669"/>
    <property type="project" value="InterPro"/>
</dbReference>
<keyword evidence="2" id="KW-0479">Metal-binding</keyword>
<keyword evidence="7" id="KW-1185">Reference proteome</keyword>